<dbReference type="InterPro" id="IPR021605">
    <property type="entry name" value="Pcf11_Clp1-ID"/>
</dbReference>
<feature type="compositionally biased region" description="Low complexity" evidence="1">
    <location>
        <begin position="456"/>
        <end position="468"/>
    </location>
</feature>
<dbReference type="InterPro" id="IPR006569">
    <property type="entry name" value="CID_dom"/>
</dbReference>
<protein>
    <submittedName>
        <fullName evidence="3">mRNA cleavage factor complex component</fullName>
    </submittedName>
</protein>
<comment type="caution">
    <text evidence="3">The sequence shown here is derived from an EMBL/GenBank/DDBJ whole genome shotgun (WGS) entry which is preliminary data.</text>
</comment>
<feature type="compositionally biased region" description="Pro residues" evidence="1">
    <location>
        <begin position="364"/>
        <end position="378"/>
    </location>
</feature>
<feature type="compositionally biased region" description="Low complexity" evidence="1">
    <location>
        <begin position="822"/>
        <end position="834"/>
    </location>
</feature>
<keyword evidence="4" id="KW-1185">Reference proteome</keyword>
<dbReference type="GO" id="GO:0005849">
    <property type="term" value="C:mRNA cleavage factor complex"/>
    <property type="evidence" value="ECO:0007669"/>
    <property type="project" value="InterPro"/>
</dbReference>
<evidence type="ECO:0000313" key="4">
    <source>
        <dbReference type="Proteomes" id="UP000076874"/>
    </source>
</evidence>
<dbReference type="Pfam" id="PF04818">
    <property type="entry name" value="CID"/>
    <property type="match status" value="1"/>
</dbReference>
<dbReference type="Gene3D" id="1.25.40.90">
    <property type="match status" value="1"/>
</dbReference>
<proteinExistence type="predicted"/>
<dbReference type="GO" id="GO:0006369">
    <property type="term" value="P:termination of RNA polymerase II transcription"/>
    <property type="evidence" value="ECO:0007669"/>
    <property type="project" value="InterPro"/>
</dbReference>
<dbReference type="InterPro" id="IPR008942">
    <property type="entry name" value="ENTH_VHS"/>
</dbReference>
<feature type="compositionally biased region" description="Basic and acidic residues" evidence="1">
    <location>
        <begin position="769"/>
        <end position="780"/>
    </location>
</feature>
<dbReference type="STRING" id="1081102.A0A167YMA5"/>
<dbReference type="FunFam" id="1.25.40.90:FF:000016">
    <property type="entry name" value="mRNA cleavage factor complex component Pcf11"/>
    <property type="match status" value="1"/>
</dbReference>
<dbReference type="SMART" id="SM00582">
    <property type="entry name" value="RPR"/>
    <property type="match status" value="1"/>
</dbReference>
<dbReference type="InterPro" id="IPR054127">
    <property type="entry name" value="Pcf11_C"/>
</dbReference>
<dbReference type="GO" id="GO:0031124">
    <property type="term" value="P:mRNA 3'-end processing"/>
    <property type="evidence" value="ECO:0007669"/>
    <property type="project" value="InterPro"/>
</dbReference>
<gene>
    <name evidence="3" type="ORF">SPI_01045</name>
</gene>
<dbReference type="PROSITE" id="PS51391">
    <property type="entry name" value="CID"/>
    <property type="match status" value="1"/>
</dbReference>
<dbReference type="GO" id="GO:0003729">
    <property type="term" value="F:mRNA binding"/>
    <property type="evidence" value="ECO:0007669"/>
    <property type="project" value="InterPro"/>
</dbReference>
<dbReference type="InterPro" id="IPR047415">
    <property type="entry name" value="Pcf11_CID"/>
</dbReference>
<evidence type="ECO:0000259" key="2">
    <source>
        <dbReference type="PROSITE" id="PS51391"/>
    </source>
</evidence>
<dbReference type="SUPFAM" id="SSF48464">
    <property type="entry name" value="ENTH/VHS domain"/>
    <property type="match status" value="1"/>
</dbReference>
<feature type="compositionally biased region" description="Low complexity" evidence="1">
    <location>
        <begin position="212"/>
        <end position="238"/>
    </location>
</feature>
<dbReference type="PANTHER" id="PTHR15921">
    <property type="entry name" value="PRE-MRNA CLEAVAGE COMPLEX II"/>
    <property type="match status" value="1"/>
</dbReference>
<dbReference type="Proteomes" id="UP000076874">
    <property type="component" value="Unassembled WGS sequence"/>
</dbReference>
<feature type="domain" description="CID" evidence="2">
    <location>
        <begin position="1"/>
        <end position="137"/>
    </location>
</feature>
<feature type="region of interest" description="Disordered" evidence="1">
    <location>
        <begin position="529"/>
        <end position="552"/>
    </location>
</feature>
<feature type="region of interest" description="Disordered" evidence="1">
    <location>
        <begin position="441"/>
        <end position="468"/>
    </location>
</feature>
<name>A0A167YMA5_9HYPO</name>
<feature type="compositionally biased region" description="Low complexity" evidence="1">
    <location>
        <begin position="733"/>
        <end position="753"/>
    </location>
</feature>
<dbReference type="Pfam" id="PF21936">
    <property type="entry name" value="Pcf11_C"/>
    <property type="match status" value="1"/>
</dbReference>
<feature type="region of interest" description="Disordered" evidence="1">
    <location>
        <begin position="143"/>
        <end position="247"/>
    </location>
</feature>
<dbReference type="GO" id="GO:0005737">
    <property type="term" value="C:cytoplasm"/>
    <property type="evidence" value="ECO:0007669"/>
    <property type="project" value="TreeGrafter"/>
</dbReference>
<reference evidence="3 4" key="1">
    <citation type="journal article" date="2016" name="Genome Biol. Evol.">
        <title>Divergent and convergent evolution of fungal pathogenicity.</title>
        <authorList>
            <person name="Shang Y."/>
            <person name="Xiao G."/>
            <person name="Zheng P."/>
            <person name="Cen K."/>
            <person name="Zhan S."/>
            <person name="Wang C."/>
        </authorList>
    </citation>
    <scope>NUCLEOTIDE SEQUENCE [LARGE SCALE GENOMIC DNA]</scope>
    <source>
        <strain evidence="3 4">RCEF 264</strain>
    </source>
</reference>
<sequence>MSYDDRADDDVASDFRDALDGLTMNSRVEITTLTVIARENTEHAHAISEVMPARKLPALYLLDSIVKNVGTPYTIYFSRGLYTTFMDAYASVDNATRRKMDEMLKTWKEPVPGSVDPRPVFAPDTVRPIENALVKAKTSALQAQQEHMRTEQQLLGRGRPYNATPYRQTPTPPGGRLGYIPAAGAYGQQPPPQSQQQQQLQPQPQPQPPLPQQSYPYHLAPATTQTTPQPPSSATASTPFPPPTPQLPLLQQLQQQQQQGPFAPPGSAPRISIESVNEDIERLIQATKVEFAEKSYDASVAGRLKALLDLQMILKSQNLEYDKLILVKTQIDALSVNLPGHLKAQSAPTPTPPPATAAGGYPYYLPPQAPPTSTPTPGPGANQPISAAVAAAAAAAIAAARSGAAGATPVSAAQPAPPAGQSAALSIDSLLGKGTLAALMAARQQQQQPPPPPPQTQQQQQRQHQPTTTAMPAYLSPATASGLLAGLQAAYPSAAPTGANVPAAAGGNTGNPLALMDMLRKAGILQNASVPGGAHGTGTSGHPGSIPTPSVSLPSGIANALAPSGCGRRFRTDDAGRAAKTAHMDWHFRVHQRIAEAEKRGQHRSWYVDQADWIHSREAPEADGGTVYGGDGGSAAALRAAGGGIGGTGGDAAAGNAAAGGTGAGTGHVPWMPVPSGSASTNQICPICQERFEMKWLDEAQEWVWIDAVQVGPRVYHASCHAEATRGSHSRAHPAAAAMAAQRSSSTPTSALPPTGPAKMQQQQQQQHYPERVLGKRKADGNLYPTGPAEGHNSNGGNHHRKVTAPTGPSHGKPGGAGSGGRNSNNNNGSGSHHPVGRKKKRGGAGGGGGLRRPPPDLDRVDPDIGGGGVGGDGMHHGRNGLKRGGYWSDGGGGITAGNLKNGSGNAEDAKVDLNALPY</sequence>
<dbReference type="AlphaFoldDB" id="A0A167YMA5"/>
<feature type="region of interest" description="Disordered" evidence="1">
    <location>
        <begin position="726"/>
        <end position="919"/>
    </location>
</feature>
<dbReference type="PANTHER" id="PTHR15921:SF3">
    <property type="entry name" value="PRE-MRNA CLEAVAGE COMPLEX 2 PROTEIN PCF11"/>
    <property type="match status" value="1"/>
</dbReference>
<dbReference type="GO" id="GO:0000993">
    <property type="term" value="F:RNA polymerase II complex binding"/>
    <property type="evidence" value="ECO:0007669"/>
    <property type="project" value="InterPro"/>
</dbReference>
<accession>A0A167YMA5</accession>
<evidence type="ECO:0000313" key="3">
    <source>
        <dbReference type="EMBL" id="OAA66469.1"/>
    </source>
</evidence>
<organism evidence="3 4">
    <name type="scientific">Niveomyces insectorum RCEF 264</name>
    <dbReference type="NCBI Taxonomy" id="1081102"/>
    <lineage>
        <taxon>Eukaryota</taxon>
        <taxon>Fungi</taxon>
        <taxon>Dikarya</taxon>
        <taxon>Ascomycota</taxon>
        <taxon>Pezizomycotina</taxon>
        <taxon>Sordariomycetes</taxon>
        <taxon>Hypocreomycetidae</taxon>
        <taxon>Hypocreales</taxon>
        <taxon>Cordycipitaceae</taxon>
        <taxon>Niveomyces</taxon>
    </lineage>
</organism>
<dbReference type="EMBL" id="AZHD01000002">
    <property type="protein sequence ID" value="OAA66469.1"/>
    <property type="molecule type" value="Genomic_DNA"/>
</dbReference>
<dbReference type="CDD" id="cd16982">
    <property type="entry name" value="CID_Pcf11"/>
    <property type="match status" value="1"/>
</dbReference>
<dbReference type="OrthoDB" id="343582at2759"/>
<dbReference type="InterPro" id="IPR045154">
    <property type="entry name" value="PCF11-like"/>
</dbReference>
<evidence type="ECO:0000256" key="1">
    <source>
        <dbReference type="SAM" id="MobiDB-lite"/>
    </source>
</evidence>
<feature type="compositionally biased region" description="Basic and acidic residues" evidence="1">
    <location>
        <begin position="854"/>
        <end position="863"/>
    </location>
</feature>
<feature type="region of interest" description="Disordered" evidence="1">
    <location>
        <begin position="344"/>
        <end position="382"/>
    </location>
</feature>
<dbReference type="Pfam" id="PF11526">
    <property type="entry name" value="Pfc11_Clp1_ID"/>
    <property type="match status" value="1"/>
</dbReference>